<proteinExistence type="predicted"/>
<dbReference type="InterPro" id="IPR038705">
    <property type="entry name" value="YabP_sf"/>
</dbReference>
<dbReference type="InterPro" id="IPR022476">
    <property type="entry name" value="Spore_YabP/YqfC"/>
</dbReference>
<dbReference type="EMBL" id="FNEV01000001">
    <property type="protein sequence ID" value="SDI94613.1"/>
    <property type="molecule type" value="Genomic_DNA"/>
</dbReference>
<dbReference type="AlphaFoldDB" id="A0A1G8PQ97"/>
<gene>
    <name evidence="1" type="ORF">SAMN04490247_0128</name>
</gene>
<dbReference type="Pfam" id="PF07873">
    <property type="entry name" value="YabP"/>
    <property type="match status" value="1"/>
</dbReference>
<dbReference type="Proteomes" id="UP000199225">
    <property type="component" value="Unassembled WGS sequence"/>
</dbReference>
<protein>
    <submittedName>
        <fullName evidence="1">Sporulation protein YqfC</fullName>
    </submittedName>
</protein>
<sequence length="87" mass="9983">MSRFTYWMKHTFQLPEEVIGNVEKVEMTGSRSLKIENYRSLEGYTTDQITLGVKNGHLVIKGKDLQITIMRQSEISVSGQIITVSYE</sequence>
<keyword evidence="2" id="KW-1185">Reference proteome</keyword>
<evidence type="ECO:0000313" key="1">
    <source>
        <dbReference type="EMBL" id="SDI94613.1"/>
    </source>
</evidence>
<reference evidence="2" key="1">
    <citation type="submission" date="2016-10" db="EMBL/GenBank/DDBJ databases">
        <authorList>
            <person name="Varghese N."/>
            <person name="Submissions S."/>
        </authorList>
    </citation>
    <scope>NUCLEOTIDE SEQUENCE [LARGE SCALE GENOMIC DNA]</scope>
    <source>
        <strain evidence="2">DSM 4771</strain>
    </source>
</reference>
<accession>A0A1G8PQ97</accession>
<name>A0A1G8PQ97_9BACI</name>
<evidence type="ECO:0000313" key="2">
    <source>
        <dbReference type="Proteomes" id="UP000199225"/>
    </source>
</evidence>
<organism evidence="1 2">
    <name type="scientific">Salimicrobium halophilum</name>
    <dbReference type="NCBI Taxonomy" id="86666"/>
    <lineage>
        <taxon>Bacteria</taxon>
        <taxon>Bacillati</taxon>
        <taxon>Bacillota</taxon>
        <taxon>Bacilli</taxon>
        <taxon>Bacillales</taxon>
        <taxon>Bacillaceae</taxon>
        <taxon>Salimicrobium</taxon>
    </lineage>
</organism>
<dbReference type="STRING" id="86666.SAMN04490247_0128"/>
<dbReference type="OrthoDB" id="2989236at2"/>
<dbReference type="RefSeq" id="WP_093190790.1">
    <property type="nucleotide sequence ID" value="NZ_FNEV01000001.1"/>
</dbReference>
<dbReference type="Gene3D" id="2.60.40.2000">
    <property type="match status" value="1"/>
</dbReference>